<gene>
    <name evidence="1" type="ORF">MPAN_013740</name>
</gene>
<organism evidence="1 2">
    <name type="scientific">Mariniplasma anaerobium</name>
    <dbReference type="NCBI Taxonomy" id="2735436"/>
    <lineage>
        <taxon>Bacteria</taxon>
        <taxon>Bacillati</taxon>
        <taxon>Mycoplasmatota</taxon>
        <taxon>Mollicutes</taxon>
        <taxon>Acholeplasmatales</taxon>
        <taxon>Acholeplasmataceae</taxon>
        <taxon>Mariniplasma</taxon>
    </lineage>
</organism>
<dbReference type="GO" id="GO:0008168">
    <property type="term" value="F:methyltransferase activity"/>
    <property type="evidence" value="ECO:0007669"/>
    <property type="project" value="UniProtKB-KW"/>
</dbReference>
<accession>A0A7U9TKU3</accession>
<dbReference type="EMBL" id="AP024412">
    <property type="protein sequence ID" value="BCR36481.1"/>
    <property type="molecule type" value="Genomic_DNA"/>
</dbReference>
<dbReference type="RefSeq" id="WP_176239906.1">
    <property type="nucleotide sequence ID" value="NZ_AP024412.1"/>
</dbReference>
<keyword evidence="2" id="KW-1185">Reference proteome</keyword>
<dbReference type="GO" id="GO:0032259">
    <property type="term" value="P:methylation"/>
    <property type="evidence" value="ECO:0007669"/>
    <property type="project" value="UniProtKB-KW"/>
</dbReference>
<dbReference type="KEGG" id="manr:MPAN_013740"/>
<proteinExistence type="predicted"/>
<dbReference type="SUPFAM" id="SSF53335">
    <property type="entry name" value="S-adenosyl-L-methionine-dependent methyltransferases"/>
    <property type="match status" value="1"/>
</dbReference>
<sequence>MEICKLCNSKHMITYKHPKFDMIFHECLDCEVIYKDKSQILSEEDEKKVYDLHENTIDNPGYVNFLTNFIDSAVIPFIKKGIALDFGSGPGPVLQHILNTKYQFKCDIYDYYYAKHKKVFDKKYDLITSTEVFEHLSNPISILNQFHEILKSQGIVSIMTLFYPKDQETFFDWFYIRDPSHITFFTPKTFEVIASLTGFKVIDTNNYRYITLKKLPE</sequence>
<dbReference type="Gene3D" id="3.40.50.150">
    <property type="entry name" value="Vaccinia Virus protein VP39"/>
    <property type="match status" value="1"/>
</dbReference>
<name>A0A7U9TKU3_9MOLU</name>
<dbReference type="AlphaFoldDB" id="A0A7U9TKU3"/>
<evidence type="ECO:0000313" key="2">
    <source>
        <dbReference type="Proteomes" id="UP000620133"/>
    </source>
</evidence>
<reference evidence="1" key="1">
    <citation type="submission" date="2021-01" db="EMBL/GenBank/DDBJ databases">
        <title>Draft genome sequence of Acholeplasmataceae bacterium strain Mahy22.</title>
        <authorList>
            <person name="Watanabe M."/>
            <person name="Kojima H."/>
            <person name="Fukui M."/>
        </authorList>
    </citation>
    <scope>NUCLEOTIDE SEQUENCE</scope>
    <source>
        <strain evidence="1">Mahy22</strain>
    </source>
</reference>
<protein>
    <submittedName>
        <fullName evidence="1">Methyltransferase</fullName>
    </submittedName>
</protein>
<evidence type="ECO:0000313" key="1">
    <source>
        <dbReference type="EMBL" id="BCR36481.1"/>
    </source>
</evidence>
<keyword evidence="1" id="KW-0489">Methyltransferase</keyword>
<keyword evidence="1" id="KW-0808">Transferase</keyword>
<dbReference type="Pfam" id="PF13489">
    <property type="entry name" value="Methyltransf_23"/>
    <property type="match status" value="1"/>
</dbReference>
<dbReference type="Proteomes" id="UP000620133">
    <property type="component" value="Chromosome"/>
</dbReference>
<dbReference type="InterPro" id="IPR029063">
    <property type="entry name" value="SAM-dependent_MTases_sf"/>
</dbReference>